<keyword evidence="6 7" id="KW-0472">Membrane</keyword>
<accession>A0ABS3A2N5</accession>
<dbReference type="Pfam" id="PF01891">
    <property type="entry name" value="CbiM"/>
    <property type="match status" value="1"/>
</dbReference>
<protein>
    <submittedName>
        <fullName evidence="8">Energy-coupling factor ABC transporter permease</fullName>
    </submittedName>
</protein>
<keyword evidence="9" id="KW-1185">Reference proteome</keyword>
<dbReference type="Gene3D" id="1.10.1760.20">
    <property type="match status" value="1"/>
</dbReference>
<evidence type="ECO:0000313" key="8">
    <source>
        <dbReference type="EMBL" id="MBN3577304.1"/>
    </source>
</evidence>
<dbReference type="Proteomes" id="UP000779070">
    <property type="component" value="Unassembled WGS sequence"/>
</dbReference>
<feature type="transmembrane region" description="Helical" evidence="7">
    <location>
        <begin position="175"/>
        <end position="200"/>
    </location>
</feature>
<evidence type="ECO:0000256" key="4">
    <source>
        <dbReference type="ARBA" id="ARBA00022692"/>
    </source>
</evidence>
<proteinExistence type="predicted"/>
<feature type="transmembrane region" description="Helical" evidence="7">
    <location>
        <begin position="36"/>
        <end position="55"/>
    </location>
</feature>
<evidence type="ECO:0000256" key="7">
    <source>
        <dbReference type="SAM" id="Phobius"/>
    </source>
</evidence>
<name>A0ABS3A2N5_9VIBR</name>
<evidence type="ECO:0000256" key="5">
    <source>
        <dbReference type="ARBA" id="ARBA00022989"/>
    </source>
</evidence>
<keyword evidence="3" id="KW-1003">Cell membrane</keyword>
<feature type="transmembrane region" description="Helical" evidence="7">
    <location>
        <begin position="106"/>
        <end position="126"/>
    </location>
</feature>
<sequence length="221" mass="25370">MLLSELFALLVILLSMSFIWKDVLRVLLPKLMVERGFQHLTFAVIFALFALWSAQAGVKEGLSIHFLALTSATLMYGWRSAYALSIVVSLLLASFGQLTFSQLPEYILFSCLIPILVSYSVFLLSYQYLPRNIFVFIFIAGFFNGAFTGSVHLTINSIYHIVQGTHDWLTIFDNYMVFIPLLAFPEGLLNGMTMAMFAVFKPEWLRVFSDRDYIYNHYHKK</sequence>
<comment type="subcellular location">
    <subcellularLocation>
        <location evidence="1">Cell membrane</location>
        <topology evidence="1">Multi-pass membrane protein</topology>
    </subcellularLocation>
</comment>
<evidence type="ECO:0000256" key="2">
    <source>
        <dbReference type="ARBA" id="ARBA00022448"/>
    </source>
</evidence>
<evidence type="ECO:0000256" key="6">
    <source>
        <dbReference type="ARBA" id="ARBA00023136"/>
    </source>
</evidence>
<dbReference type="EMBL" id="JAFHLB010000006">
    <property type="protein sequence ID" value="MBN3577304.1"/>
    <property type="molecule type" value="Genomic_DNA"/>
</dbReference>
<evidence type="ECO:0000313" key="9">
    <source>
        <dbReference type="Proteomes" id="UP000779070"/>
    </source>
</evidence>
<keyword evidence="5 7" id="KW-1133">Transmembrane helix</keyword>
<evidence type="ECO:0000256" key="1">
    <source>
        <dbReference type="ARBA" id="ARBA00004651"/>
    </source>
</evidence>
<evidence type="ECO:0000256" key="3">
    <source>
        <dbReference type="ARBA" id="ARBA00022475"/>
    </source>
</evidence>
<organism evidence="8 9">
    <name type="scientific">Vibrio neptunius</name>
    <dbReference type="NCBI Taxonomy" id="170651"/>
    <lineage>
        <taxon>Bacteria</taxon>
        <taxon>Pseudomonadati</taxon>
        <taxon>Pseudomonadota</taxon>
        <taxon>Gammaproteobacteria</taxon>
        <taxon>Vibrionales</taxon>
        <taxon>Vibrionaceae</taxon>
        <taxon>Vibrio</taxon>
    </lineage>
</organism>
<comment type="caution">
    <text evidence="8">The sequence shown here is derived from an EMBL/GenBank/DDBJ whole genome shotgun (WGS) entry which is preliminary data.</text>
</comment>
<dbReference type="RefSeq" id="WP_206369458.1">
    <property type="nucleotide sequence ID" value="NZ_CAWPTM010000123.1"/>
</dbReference>
<feature type="transmembrane region" description="Helical" evidence="7">
    <location>
        <begin position="83"/>
        <end position="100"/>
    </location>
</feature>
<dbReference type="InterPro" id="IPR002751">
    <property type="entry name" value="CbiM/NikMN"/>
</dbReference>
<keyword evidence="2" id="KW-0813">Transport</keyword>
<keyword evidence="4 7" id="KW-0812">Transmembrane</keyword>
<gene>
    <name evidence="8" type="ORF">JYA62_06420</name>
</gene>
<feature type="transmembrane region" description="Helical" evidence="7">
    <location>
        <begin position="133"/>
        <end position="155"/>
    </location>
</feature>
<reference evidence="8 9" key="1">
    <citation type="submission" date="2021-02" db="EMBL/GenBank/DDBJ databases">
        <title>Draft Genome Sequences of 5 Vibrio neptunius Strains Isolated From of Bivalve Hatcheries.</title>
        <authorList>
            <person name="Galvis F."/>
            <person name="Barja J.L."/>
            <person name="Lemos M.L."/>
            <person name="Balado M."/>
        </authorList>
    </citation>
    <scope>NUCLEOTIDE SEQUENCE [LARGE SCALE GENOMIC DNA]</scope>
    <source>
        <strain evidence="8 9">PP-145.98</strain>
    </source>
</reference>
<feature type="transmembrane region" description="Helical" evidence="7">
    <location>
        <begin position="6"/>
        <end position="24"/>
    </location>
</feature>